<keyword evidence="7" id="KW-0812">Transmembrane</keyword>
<dbReference type="Gene3D" id="3.40.30.10">
    <property type="entry name" value="Glutaredoxin"/>
    <property type="match status" value="1"/>
</dbReference>
<dbReference type="FunFam" id="3.40.30.10:FF:000001">
    <property type="entry name" value="Thioredoxin"/>
    <property type="match status" value="1"/>
</dbReference>
<feature type="region of interest" description="Disordered" evidence="6">
    <location>
        <begin position="378"/>
        <end position="480"/>
    </location>
</feature>
<evidence type="ECO:0000259" key="8">
    <source>
        <dbReference type="PROSITE" id="PS51352"/>
    </source>
</evidence>
<keyword evidence="5" id="KW-0676">Redox-active center</keyword>
<keyword evidence="2" id="KW-0813">Transport</keyword>
<dbReference type="SUPFAM" id="SSF52833">
    <property type="entry name" value="Thioredoxin-like"/>
    <property type="match status" value="1"/>
</dbReference>
<feature type="compositionally biased region" description="Basic and acidic residues" evidence="6">
    <location>
        <begin position="296"/>
        <end position="339"/>
    </location>
</feature>
<evidence type="ECO:0000256" key="5">
    <source>
        <dbReference type="ARBA" id="ARBA00023284"/>
    </source>
</evidence>
<dbReference type="InterPro" id="IPR013766">
    <property type="entry name" value="Thioredoxin_domain"/>
</dbReference>
<dbReference type="NCBIfam" id="TIGR01068">
    <property type="entry name" value="thioredoxin"/>
    <property type="match status" value="1"/>
</dbReference>
<dbReference type="OrthoDB" id="7492107at2759"/>
<evidence type="ECO:0000256" key="7">
    <source>
        <dbReference type="SAM" id="Phobius"/>
    </source>
</evidence>
<feature type="region of interest" description="Disordered" evidence="6">
    <location>
        <begin position="202"/>
        <end position="343"/>
    </location>
</feature>
<sequence length="480" mass="53545">MFAKNGVNFLIRNATVMKTAPAIRSFSVTAVKGDIVKIQSTDDFKDKVINSKVPVVVDFFATWCNPCRLLTPRLESIISESKGKVVLAKVDIDEQADLALDYDVSSVPVLVAIKNGKVLNRLVGLQDTDKLRKWIEDFTSDESQQKTLKMEILSQVSNTQFMFTAAAVAVVLVCAALVFVFGFRSAEQPQFDKLPLVLDDRKSSTKKNKKKDKKSSPNRVVTDDVKTKSESSKKSPSKEKKEEKVKEAAKPKERPAEPKPVKKETGAGDAKKGKKSKLVVEVEKPADFDDGGWQEVPKKSDKKKERKPVEEKDQKKKDSPAKKNKKVKDADVEAARPVEEPVEETIKVISAEGPHVDEDAARALQAQIEEVQRVLKEAERREQAALGGVEEEESPEVEELTDVKDLRSNKKKENKEKQIRKKSVEISAAKSVPKQESVEKDTSDSEKQDSQNALAFDELGDTWTDAKVSKKSKKKARKDQ</sequence>
<evidence type="ECO:0000256" key="4">
    <source>
        <dbReference type="ARBA" id="ARBA00023157"/>
    </source>
</evidence>
<keyword evidence="7" id="KW-0472">Membrane</keyword>
<accession>A0A2H1WZ26</accession>
<evidence type="ECO:0000256" key="2">
    <source>
        <dbReference type="ARBA" id="ARBA00022448"/>
    </source>
</evidence>
<dbReference type="GO" id="GO:0045454">
    <property type="term" value="P:cell redox homeostasis"/>
    <property type="evidence" value="ECO:0007669"/>
    <property type="project" value="TreeGrafter"/>
</dbReference>
<dbReference type="AlphaFoldDB" id="A0A2H1WZ26"/>
<dbReference type="PANTHER" id="PTHR43601:SF3">
    <property type="entry name" value="THIOREDOXIN, MITOCHONDRIAL"/>
    <property type="match status" value="1"/>
</dbReference>
<feature type="compositionally biased region" description="Basic residues" evidence="6">
    <location>
        <begin position="204"/>
        <end position="213"/>
    </location>
</feature>
<dbReference type="InterPro" id="IPR005746">
    <property type="entry name" value="Thioredoxin"/>
</dbReference>
<keyword evidence="4" id="KW-1015">Disulfide bond</keyword>
<dbReference type="GO" id="GO:0015035">
    <property type="term" value="F:protein-disulfide reductase activity"/>
    <property type="evidence" value="ECO:0007669"/>
    <property type="project" value="InterPro"/>
</dbReference>
<dbReference type="CDD" id="cd02947">
    <property type="entry name" value="TRX_family"/>
    <property type="match status" value="1"/>
</dbReference>
<feature type="compositionally biased region" description="Basic and acidic residues" evidence="6">
    <location>
        <begin position="401"/>
        <end position="417"/>
    </location>
</feature>
<reference evidence="9" key="1">
    <citation type="submission" date="2016-07" db="EMBL/GenBank/DDBJ databases">
        <authorList>
            <person name="Bretaudeau A."/>
        </authorList>
    </citation>
    <scope>NUCLEOTIDE SEQUENCE</scope>
    <source>
        <strain evidence="9">Rice</strain>
        <tissue evidence="9">Whole body</tissue>
    </source>
</reference>
<feature type="domain" description="Thioredoxin" evidence="8">
    <location>
        <begin position="17"/>
        <end position="140"/>
    </location>
</feature>
<gene>
    <name evidence="9" type="ORF">SFRICE_002544</name>
</gene>
<evidence type="ECO:0000256" key="6">
    <source>
        <dbReference type="SAM" id="MobiDB-lite"/>
    </source>
</evidence>
<feature type="compositionally biased region" description="Basic and acidic residues" evidence="6">
    <location>
        <begin position="221"/>
        <end position="271"/>
    </location>
</feature>
<feature type="compositionally biased region" description="Basic and acidic residues" evidence="6">
    <location>
        <begin position="278"/>
        <end position="287"/>
    </location>
</feature>
<dbReference type="InterPro" id="IPR036249">
    <property type="entry name" value="Thioredoxin-like_sf"/>
</dbReference>
<feature type="compositionally biased region" description="Acidic residues" evidence="6">
    <location>
        <begin position="389"/>
        <end position="400"/>
    </location>
</feature>
<dbReference type="PROSITE" id="PS51352">
    <property type="entry name" value="THIOREDOXIN_2"/>
    <property type="match status" value="1"/>
</dbReference>
<dbReference type="EMBL" id="ODYU01012166">
    <property type="protein sequence ID" value="SOQ58335.1"/>
    <property type="molecule type" value="Genomic_DNA"/>
</dbReference>
<dbReference type="Pfam" id="PF00085">
    <property type="entry name" value="Thioredoxin"/>
    <property type="match status" value="1"/>
</dbReference>
<feature type="compositionally biased region" description="Basic residues" evidence="6">
    <location>
        <begin position="469"/>
        <end position="480"/>
    </location>
</feature>
<comment type="similarity">
    <text evidence="1">Belongs to the thioredoxin family.</text>
</comment>
<proteinExistence type="inferred from homology"/>
<name>A0A2H1WZ26_SPOFR</name>
<dbReference type="GO" id="GO:0005739">
    <property type="term" value="C:mitochondrion"/>
    <property type="evidence" value="ECO:0007669"/>
    <property type="project" value="TreeGrafter"/>
</dbReference>
<evidence type="ECO:0000256" key="3">
    <source>
        <dbReference type="ARBA" id="ARBA00022982"/>
    </source>
</evidence>
<organism evidence="9">
    <name type="scientific">Spodoptera frugiperda</name>
    <name type="common">Fall armyworm</name>
    <dbReference type="NCBI Taxonomy" id="7108"/>
    <lineage>
        <taxon>Eukaryota</taxon>
        <taxon>Metazoa</taxon>
        <taxon>Ecdysozoa</taxon>
        <taxon>Arthropoda</taxon>
        <taxon>Hexapoda</taxon>
        <taxon>Insecta</taxon>
        <taxon>Pterygota</taxon>
        <taxon>Neoptera</taxon>
        <taxon>Endopterygota</taxon>
        <taxon>Lepidoptera</taxon>
        <taxon>Glossata</taxon>
        <taxon>Ditrysia</taxon>
        <taxon>Noctuoidea</taxon>
        <taxon>Noctuidae</taxon>
        <taxon>Amphipyrinae</taxon>
        <taxon>Spodoptera</taxon>
    </lineage>
</organism>
<feature type="compositionally biased region" description="Basic and acidic residues" evidence="6">
    <location>
        <begin position="436"/>
        <end position="449"/>
    </location>
</feature>
<evidence type="ECO:0000313" key="9">
    <source>
        <dbReference type="EMBL" id="SOQ58335.1"/>
    </source>
</evidence>
<protein>
    <submittedName>
        <fullName evidence="9">SFRICE_002544</fullName>
    </submittedName>
</protein>
<keyword evidence="3" id="KW-0249">Electron transport</keyword>
<feature type="transmembrane region" description="Helical" evidence="7">
    <location>
        <begin position="161"/>
        <end position="183"/>
    </location>
</feature>
<dbReference type="PANTHER" id="PTHR43601">
    <property type="entry name" value="THIOREDOXIN, MITOCHONDRIAL"/>
    <property type="match status" value="1"/>
</dbReference>
<evidence type="ECO:0000256" key="1">
    <source>
        <dbReference type="ARBA" id="ARBA00008987"/>
    </source>
</evidence>
<keyword evidence="7" id="KW-1133">Transmembrane helix</keyword>